<sequence>MNAPPQIGFLGRTFGWSGSRQEWLAVAGVGAWLAMGVAISRYTPRLTVGEAILAYTVWVLLIGVAARDAVRNLFGPVFFYDIVRVGRQRLTFILRLLYAGVVGSTLLMMYFGWLDSKVNYFRVANPVVGTNELSRFGAEFFETFVTIQFLVAVLLTPVYVAGTICLEKERKTLEFLLATDLRNREIVFGKLASRVVNLLMFVLLGLPILAFIQLFGGVDPEQLLMAIVATVVTVIGLSALSIWYSTMLKKARDAIMLTYLTYGAYLFASLFAAAYSNLAPWKGWWNTPVDFGIVSFGIHDILWRLADGNIIWQLILMEGANRGRGGLTVTAPDQLTNYVLFWAIASTLLLGHAIVRLRTVALQQAYGSPGGTRSRKRKVVTADGTEKVVVNEVTRTHPKIGENPVFWKEVFVDAGGRRGRAVQIISGLIVALLLSPLGIIAWNHFFDDGFSYGGRSSWYHFTEAVNAWVRGVTGIVTALLLLAAAVRGAGAVSGEKDKDSWISLLSTPLSADEILMGKWWGCVLGVRRIYFLLLVIWSCGLALGSVNPLLIAVTAPLVLLYTAAFSWIGLYFSMTARNTMVATVRAFFAALFCMGGYWLPIVLCCVLPLSLTHANDRDFVPFGQILLAIVPPFLAGWMPMLRTDRHEMGWFDDREPGGIGWLAPIAAILFWMVFTSVLATACRVKFRKLTNRESQELPGSWVLQPPAPQEEPGTKQNRYE</sequence>
<feature type="transmembrane region" description="Helical" evidence="2">
    <location>
        <begin position="195"/>
        <end position="216"/>
    </location>
</feature>
<keyword evidence="2" id="KW-1133">Transmembrane helix</keyword>
<dbReference type="GO" id="GO:0140359">
    <property type="term" value="F:ABC-type transporter activity"/>
    <property type="evidence" value="ECO:0007669"/>
    <property type="project" value="InterPro"/>
</dbReference>
<gene>
    <name evidence="3" type="ORF">PX52LOC_01616</name>
</gene>
<feature type="transmembrane region" description="Helical" evidence="2">
    <location>
        <begin position="52"/>
        <end position="70"/>
    </location>
</feature>
<keyword evidence="4" id="KW-1185">Reference proteome</keyword>
<dbReference type="EMBL" id="CP042425">
    <property type="protein sequence ID" value="QEL14722.1"/>
    <property type="molecule type" value="Genomic_DNA"/>
</dbReference>
<feature type="transmembrane region" description="Helical" evidence="2">
    <location>
        <begin position="222"/>
        <end position="244"/>
    </location>
</feature>
<protein>
    <submittedName>
        <fullName evidence="3">ABC transporter permease</fullName>
    </submittedName>
</protein>
<dbReference type="Pfam" id="PF12679">
    <property type="entry name" value="ABC2_membrane_2"/>
    <property type="match status" value="2"/>
</dbReference>
<evidence type="ECO:0000256" key="1">
    <source>
        <dbReference type="SAM" id="MobiDB-lite"/>
    </source>
</evidence>
<organism evidence="3 4">
    <name type="scientific">Limnoglobus roseus</name>
    <dbReference type="NCBI Taxonomy" id="2598579"/>
    <lineage>
        <taxon>Bacteria</taxon>
        <taxon>Pseudomonadati</taxon>
        <taxon>Planctomycetota</taxon>
        <taxon>Planctomycetia</taxon>
        <taxon>Gemmatales</taxon>
        <taxon>Gemmataceae</taxon>
        <taxon>Limnoglobus</taxon>
    </lineage>
</organism>
<feature type="transmembrane region" description="Helical" evidence="2">
    <location>
        <begin position="619"/>
        <end position="638"/>
    </location>
</feature>
<dbReference type="GO" id="GO:0005886">
    <property type="term" value="C:plasma membrane"/>
    <property type="evidence" value="ECO:0007669"/>
    <property type="project" value="UniProtKB-SubCell"/>
</dbReference>
<feature type="transmembrane region" description="Helical" evidence="2">
    <location>
        <begin position="144"/>
        <end position="166"/>
    </location>
</feature>
<dbReference type="KEGG" id="lrs:PX52LOC_01616"/>
<feature type="transmembrane region" description="Helical" evidence="2">
    <location>
        <begin position="256"/>
        <end position="275"/>
    </location>
</feature>
<feature type="transmembrane region" description="Helical" evidence="2">
    <location>
        <begin position="586"/>
        <end position="607"/>
    </location>
</feature>
<feature type="transmembrane region" description="Helical" evidence="2">
    <location>
        <begin position="90"/>
        <end position="113"/>
    </location>
</feature>
<evidence type="ECO:0000313" key="3">
    <source>
        <dbReference type="EMBL" id="QEL14722.1"/>
    </source>
</evidence>
<keyword evidence="2" id="KW-0812">Transmembrane</keyword>
<accession>A0A5C1AA75</accession>
<dbReference type="PANTHER" id="PTHR43471">
    <property type="entry name" value="ABC TRANSPORTER PERMEASE"/>
    <property type="match status" value="1"/>
</dbReference>
<feature type="transmembrane region" description="Helical" evidence="2">
    <location>
        <begin position="526"/>
        <end position="543"/>
    </location>
</feature>
<dbReference type="AlphaFoldDB" id="A0A5C1AA75"/>
<proteinExistence type="predicted"/>
<feature type="transmembrane region" description="Helical" evidence="2">
    <location>
        <begin position="550"/>
        <end position="574"/>
    </location>
</feature>
<name>A0A5C1AA75_9BACT</name>
<feature type="transmembrane region" description="Helical" evidence="2">
    <location>
        <begin position="658"/>
        <end position="682"/>
    </location>
</feature>
<reference evidence="4" key="1">
    <citation type="submission" date="2019-08" db="EMBL/GenBank/DDBJ databases">
        <title>Limnoglobus roseus gen. nov., sp. nov., a novel freshwater planctomycete with a giant genome from the family Gemmataceae.</title>
        <authorList>
            <person name="Kulichevskaya I.S."/>
            <person name="Naumoff D.G."/>
            <person name="Miroshnikov K."/>
            <person name="Ivanova A."/>
            <person name="Philippov D.A."/>
            <person name="Hakobyan A."/>
            <person name="Rijpstra I.C."/>
            <person name="Sinninghe Damste J.S."/>
            <person name="Liesack W."/>
            <person name="Dedysh S.N."/>
        </authorList>
    </citation>
    <scope>NUCLEOTIDE SEQUENCE [LARGE SCALE GENOMIC DNA]</scope>
    <source>
        <strain evidence="4">PX52</strain>
    </source>
</reference>
<feature type="transmembrane region" description="Helical" evidence="2">
    <location>
        <begin position="465"/>
        <end position="489"/>
    </location>
</feature>
<dbReference type="RefSeq" id="WP_168218863.1">
    <property type="nucleotide sequence ID" value="NZ_CP042425.1"/>
</dbReference>
<evidence type="ECO:0000256" key="2">
    <source>
        <dbReference type="SAM" id="Phobius"/>
    </source>
</evidence>
<feature type="transmembrane region" description="Helical" evidence="2">
    <location>
        <begin position="424"/>
        <end position="445"/>
    </location>
</feature>
<evidence type="ECO:0000313" key="4">
    <source>
        <dbReference type="Proteomes" id="UP000324974"/>
    </source>
</evidence>
<keyword evidence="2" id="KW-0472">Membrane</keyword>
<feature type="region of interest" description="Disordered" evidence="1">
    <location>
        <begin position="699"/>
        <end position="720"/>
    </location>
</feature>
<feature type="transmembrane region" description="Helical" evidence="2">
    <location>
        <begin position="335"/>
        <end position="355"/>
    </location>
</feature>
<dbReference type="Proteomes" id="UP000324974">
    <property type="component" value="Chromosome"/>
</dbReference>